<dbReference type="PROSITE" id="PS50293">
    <property type="entry name" value="TPR_REGION"/>
    <property type="match status" value="1"/>
</dbReference>
<dbReference type="Proteomes" id="UP001279734">
    <property type="component" value="Unassembled WGS sequence"/>
</dbReference>
<feature type="repeat" description="TPR" evidence="1">
    <location>
        <begin position="597"/>
        <end position="630"/>
    </location>
</feature>
<feature type="region of interest" description="Disordered" evidence="2">
    <location>
        <begin position="1"/>
        <end position="31"/>
    </location>
</feature>
<evidence type="ECO:0000256" key="1">
    <source>
        <dbReference type="PROSITE-ProRule" id="PRU00339"/>
    </source>
</evidence>
<sequence length="656" mass="71621">MSEPLGVEVPAQSQVTAMTAAEEGSKKPQQPQKLVVLADLNVDPPEIEDDDANVVVSASDAARVTTDESCLDKSGLLCKGNNDIAEGEGKRSNKLGKCRPRSGKVEDHLDCGADADGDQHSQGVPSSREEKVSSLKTGLVHVARKTPKNAHAHFLLGLMYQRLAQPQKAVLAYEKAAEILLRSDEDIDRPELLSLVQIHHAQCILLESLGDCAMDKEIEPEELEEIISKLNESVQSDIRQASVWNTLGVILLKTGRLQSAITVLSSLLTLTPDNLDCLGNLGLAHLQSGNLEAALNIFREVILKDQGHPSALINYAAIILCKYGSIVAGAGANSGEGDAPCPSISANVAKECLLSALKADPKAPHTWANLANAYHIMGDHRSSGKCLEKAAKLEPNCMSTRYAVAVHRLKDSERSQSPSEQLSWAGNEMASILREGDPLLIEPPIVWAGLAMVHKAQHEITAAFDTEQHELMEVEERAMHSLKQAIGEDPDDYMQWHQLGLHCLRTRQFKMSQKYLKAAVARFRECSYAWSNLGISLQLAEEPTQAEEVFKRALSLAVSQQAHAIFSNLGNLYRQQKRHDCAKAMFAKSLKLYPGYAPAYNNLGLVFVAEGQLEEAKFCFDKALQSDPLLDAAKSNMVKVVALSRICMSFPSCLQD</sequence>
<proteinExistence type="predicted"/>
<dbReference type="SUPFAM" id="SSF48452">
    <property type="entry name" value="TPR-like"/>
    <property type="match status" value="2"/>
</dbReference>
<evidence type="ECO:0000256" key="2">
    <source>
        <dbReference type="SAM" id="MobiDB-lite"/>
    </source>
</evidence>
<dbReference type="Pfam" id="PF13181">
    <property type="entry name" value="TPR_8"/>
    <property type="match status" value="2"/>
</dbReference>
<dbReference type="EMBL" id="BSYO01000023">
    <property type="protein sequence ID" value="GMH21517.1"/>
    <property type="molecule type" value="Genomic_DNA"/>
</dbReference>
<dbReference type="Pfam" id="PF14559">
    <property type="entry name" value="TPR_19"/>
    <property type="match status" value="1"/>
</dbReference>
<feature type="compositionally biased region" description="Basic residues" evidence="2">
    <location>
        <begin position="92"/>
        <end position="102"/>
    </location>
</feature>
<keyword evidence="1" id="KW-0802">TPR repeat</keyword>
<dbReference type="Pfam" id="PF13424">
    <property type="entry name" value="TPR_12"/>
    <property type="match status" value="1"/>
</dbReference>
<comment type="caution">
    <text evidence="3">The sequence shown here is derived from an EMBL/GenBank/DDBJ whole genome shotgun (WGS) entry which is preliminary data.</text>
</comment>
<feature type="repeat" description="TPR" evidence="1">
    <location>
        <begin position="241"/>
        <end position="274"/>
    </location>
</feature>
<keyword evidence="4" id="KW-1185">Reference proteome</keyword>
<dbReference type="Gene3D" id="1.25.40.10">
    <property type="entry name" value="Tetratricopeptide repeat domain"/>
    <property type="match status" value="4"/>
</dbReference>
<dbReference type="InterPro" id="IPR019734">
    <property type="entry name" value="TPR_rpt"/>
</dbReference>
<gene>
    <name evidence="3" type="ORF">Nepgr_023359</name>
</gene>
<reference evidence="3" key="1">
    <citation type="submission" date="2023-05" db="EMBL/GenBank/DDBJ databases">
        <title>Nepenthes gracilis genome sequencing.</title>
        <authorList>
            <person name="Fukushima K."/>
        </authorList>
    </citation>
    <scope>NUCLEOTIDE SEQUENCE</scope>
    <source>
        <strain evidence="3">SING2019-196</strain>
    </source>
</reference>
<evidence type="ECO:0000313" key="3">
    <source>
        <dbReference type="EMBL" id="GMH21517.1"/>
    </source>
</evidence>
<feature type="repeat" description="TPR" evidence="1">
    <location>
        <begin position="364"/>
        <end position="397"/>
    </location>
</feature>
<dbReference type="AlphaFoldDB" id="A0AAD3T2E4"/>
<dbReference type="PANTHER" id="PTHR45523">
    <property type="entry name" value="TETRATRICOPEPTIDE REPEAT (TPR)-CONTAINING PROTEIN-RELATED"/>
    <property type="match status" value="1"/>
</dbReference>
<dbReference type="InterPro" id="IPR011990">
    <property type="entry name" value="TPR-like_helical_dom_sf"/>
</dbReference>
<accession>A0AAD3T2E4</accession>
<dbReference type="PANTHER" id="PTHR45523:SF1">
    <property type="entry name" value="TETRATRICOPEPTIDE REPEAT (TPR)-CONTAINING PROTEIN"/>
    <property type="match status" value="1"/>
</dbReference>
<name>A0AAD3T2E4_NEPGR</name>
<dbReference type="PROSITE" id="PS50005">
    <property type="entry name" value="TPR"/>
    <property type="match status" value="4"/>
</dbReference>
<dbReference type="Pfam" id="PF13432">
    <property type="entry name" value="TPR_16"/>
    <property type="match status" value="1"/>
</dbReference>
<feature type="region of interest" description="Disordered" evidence="2">
    <location>
        <begin position="84"/>
        <end position="103"/>
    </location>
</feature>
<dbReference type="SMART" id="SM00028">
    <property type="entry name" value="TPR"/>
    <property type="match status" value="8"/>
</dbReference>
<evidence type="ECO:0000313" key="4">
    <source>
        <dbReference type="Proteomes" id="UP001279734"/>
    </source>
</evidence>
<organism evidence="3 4">
    <name type="scientific">Nepenthes gracilis</name>
    <name type="common">Slender pitcher plant</name>
    <dbReference type="NCBI Taxonomy" id="150966"/>
    <lineage>
        <taxon>Eukaryota</taxon>
        <taxon>Viridiplantae</taxon>
        <taxon>Streptophyta</taxon>
        <taxon>Embryophyta</taxon>
        <taxon>Tracheophyta</taxon>
        <taxon>Spermatophyta</taxon>
        <taxon>Magnoliopsida</taxon>
        <taxon>eudicotyledons</taxon>
        <taxon>Gunneridae</taxon>
        <taxon>Pentapetalae</taxon>
        <taxon>Caryophyllales</taxon>
        <taxon>Nepenthaceae</taxon>
        <taxon>Nepenthes</taxon>
    </lineage>
</organism>
<protein>
    <submittedName>
        <fullName evidence="3">Uncharacterized protein</fullName>
    </submittedName>
</protein>
<feature type="region of interest" description="Disordered" evidence="2">
    <location>
        <begin position="110"/>
        <end position="132"/>
    </location>
</feature>
<feature type="repeat" description="TPR" evidence="1">
    <location>
        <begin position="563"/>
        <end position="596"/>
    </location>
</feature>